<proteinExistence type="inferred from homology"/>
<evidence type="ECO:0000313" key="12">
    <source>
        <dbReference type="EMBL" id="PAA86107.1"/>
    </source>
</evidence>
<evidence type="ECO:0000313" key="10">
    <source>
        <dbReference type="EMBL" id="PAA65571.1"/>
    </source>
</evidence>
<comment type="similarity">
    <text evidence="2">Belongs to the MAD2 family.</text>
</comment>
<evidence type="ECO:0000256" key="1">
    <source>
        <dbReference type="ARBA" id="ARBA00004123"/>
    </source>
</evidence>
<sequence>MPVAQKTKHAITLKGSTKTVSEFFYYAVNSILYQRGIYPSESFSFEQKYGLTVLVTSDEKLKAYLIKILEQVKQWLSDLVIEKLVLVIRRVSTQEVVERWQFDIKCDKSAKSDEPMVAEKDEKQVKKDIADVIRQIVASVTFLPALDFQCSFELLIYCDKNTELPSGEWADTGPQLVSNSVEVKLKSFTTSIHKVDSLVAYKLNPNE</sequence>
<evidence type="ECO:0000313" key="13">
    <source>
        <dbReference type="Proteomes" id="UP000215902"/>
    </source>
</evidence>
<dbReference type="FunFam" id="3.30.900.10:FF:000002">
    <property type="entry name" value="Mitotic spindle assembly checkpoint protein MAD2A"/>
    <property type="match status" value="1"/>
</dbReference>
<dbReference type="PROSITE" id="PS50815">
    <property type="entry name" value="HORMA"/>
    <property type="match status" value="1"/>
</dbReference>
<comment type="subcellular location">
    <subcellularLocation>
        <location evidence="1">Nucleus</location>
    </subcellularLocation>
</comment>
<dbReference type="PANTHER" id="PTHR11842">
    <property type="entry name" value="MITOTIC SPINDLE ASSEMBLY CHECKPOINT PROTEIN MAD2"/>
    <property type="match status" value="1"/>
</dbReference>
<evidence type="ECO:0000256" key="3">
    <source>
        <dbReference type="ARBA" id="ARBA00022618"/>
    </source>
</evidence>
<evidence type="ECO:0000256" key="8">
    <source>
        <dbReference type="ARBA" id="ARBA00076594"/>
    </source>
</evidence>
<dbReference type="InterPro" id="IPR003511">
    <property type="entry name" value="HORMA_dom"/>
</dbReference>
<comment type="caution">
    <text evidence="11">The sequence shown here is derived from an EMBL/GenBank/DDBJ whole genome shotgun (WGS) entry which is preliminary data.</text>
</comment>
<evidence type="ECO:0000259" key="9">
    <source>
        <dbReference type="PROSITE" id="PS50815"/>
    </source>
</evidence>
<dbReference type="STRING" id="282301.A0A267FBW1"/>
<protein>
    <recommendedName>
        <fullName evidence="7">Mitotic spindle assembly checkpoint protein MAD2A</fullName>
    </recommendedName>
    <alternativeName>
        <fullName evidence="8">Mitotic arrest deficient 2-like protein 1</fullName>
    </alternativeName>
</protein>
<dbReference type="EMBL" id="NIVC01001638">
    <property type="protein sequence ID" value="PAA65571.1"/>
    <property type="molecule type" value="Genomic_DNA"/>
</dbReference>
<dbReference type="SUPFAM" id="SSF56019">
    <property type="entry name" value="The spindle assembly checkpoint protein mad2"/>
    <property type="match status" value="1"/>
</dbReference>
<evidence type="ECO:0000256" key="2">
    <source>
        <dbReference type="ARBA" id="ARBA00010348"/>
    </source>
</evidence>
<dbReference type="GO" id="GO:1990728">
    <property type="term" value="C:mitotic spindle assembly checkpoint MAD1-MAD2 complex"/>
    <property type="evidence" value="ECO:0007669"/>
    <property type="project" value="UniProtKB-ARBA"/>
</dbReference>
<accession>A0A267FBW1</accession>
<dbReference type="GO" id="GO:0051301">
    <property type="term" value="P:cell division"/>
    <property type="evidence" value="ECO:0007669"/>
    <property type="project" value="UniProtKB-KW"/>
</dbReference>
<evidence type="ECO:0000256" key="4">
    <source>
        <dbReference type="ARBA" id="ARBA00022776"/>
    </source>
</evidence>
<keyword evidence="5" id="KW-0539">Nucleus</keyword>
<dbReference type="Pfam" id="PF02301">
    <property type="entry name" value="HORMA"/>
    <property type="match status" value="1"/>
</dbReference>
<evidence type="ECO:0000256" key="7">
    <source>
        <dbReference type="ARBA" id="ARBA00068928"/>
    </source>
</evidence>
<evidence type="ECO:0000313" key="11">
    <source>
        <dbReference type="EMBL" id="PAA71248.1"/>
    </source>
</evidence>
<name>A0A267FBW1_9PLAT</name>
<keyword evidence="6" id="KW-0131">Cell cycle</keyword>
<reference evidence="11 13" key="1">
    <citation type="submission" date="2017-06" db="EMBL/GenBank/DDBJ databases">
        <title>A platform for efficient transgenesis in Macrostomum lignano, a flatworm model organism for stem cell research.</title>
        <authorList>
            <person name="Berezikov E."/>
        </authorList>
    </citation>
    <scope>NUCLEOTIDE SEQUENCE [LARGE SCALE GENOMIC DNA]</scope>
    <source>
        <strain evidence="11">DV1</strain>
        <tissue evidence="11">Whole organism</tissue>
    </source>
</reference>
<evidence type="ECO:0000256" key="6">
    <source>
        <dbReference type="ARBA" id="ARBA00023306"/>
    </source>
</evidence>
<dbReference type="GO" id="GO:0005654">
    <property type="term" value="C:nucleoplasm"/>
    <property type="evidence" value="ECO:0007669"/>
    <property type="project" value="TreeGrafter"/>
</dbReference>
<dbReference type="EMBL" id="NIVC01000293">
    <property type="protein sequence ID" value="PAA86107.1"/>
    <property type="molecule type" value="Genomic_DNA"/>
</dbReference>
<dbReference type="Proteomes" id="UP000215902">
    <property type="component" value="Unassembled WGS sequence"/>
</dbReference>
<organism evidence="11 13">
    <name type="scientific">Macrostomum lignano</name>
    <dbReference type="NCBI Taxonomy" id="282301"/>
    <lineage>
        <taxon>Eukaryota</taxon>
        <taxon>Metazoa</taxon>
        <taxon>Spiralia</taxon>
        <taxon>Lophotrochozoa</taxon>
        <taxon>Platyhelminthes</taxon>
        <taxon>Rhabditophora</taxon>
        <taxon>Macrostomorpha</taxon>
        <taxon>Macrostomida</taxon>
        <taxon>Macrostomidae</taxon>
        <taxon>Macrostomum</taxon>
    </lineage>
</organism>
<gene>
    <name evidence="12" type="ORF">BOX15_Mlig002836g1</name>
    <name evidence="10" type="ORF">BOX15_Mlig008037g1</name>
    <name evidence="11" type="ORF">BOX15_Mlig026813g1</name>
</gene>
<dbReference type="Gene3D" id="3.30.900.10">
    <property type="entry name" value="HORMA domain"/>
    <property type="match status" value="1"/>
</dbReference>
<dbReference type="EMBL" id="NIVC01001178">
    <property type="protein sequence ID" value="PAA71248.1"/>
    <property type="molecule type" value="Genomic_DNA"/>
</dbReference>
<keyword evidence="4" id="KW-0498">Mitosis</keyword>
<dbReference type="AlphaFoldDB" id="A0A267FBW1"/>
<dbReference type="GO" id="GO:0000776">
    <property type="term" value="C:kinetochore"/>
    <property type="evidence" value="ECO:0007669"/>
    <property type="project" value="TreeGrafter"/>
</dbReference>
<keyword evidence="13" id="KW-1185">Reference proteome</keyword>
<feature type="domain" description="HORMA" evidence="9">
    <location>
        <begin position="14"/>
        <end position="199"/>
    </location>
</feature>
<evidence type="ECO:0000256" key="5">
    <source>
        <dbReference type="ARBA" id="ARBA00023242"/>
    </source>
</evidence>
<keyword evidence="3" id="KW-0132">Cell division</keyword>
<dbReference type="OrthoDB" id="1806at2759"/>
<dbReference type="InterPro" id="IPR036570">
    <property type="entry name" value="HORMA_dom_sf"/>
</dbReference>
<dbReference type="PANTHER" id="PTHR11842:SF11">
    <property type="entry name" value="MITOTIC SPINDLE ASSEMBLY CHECKPOINT PROTEIN MAD2A"/>
    <property type="match status" value="1"/>
</dbReference>
<dbReference type="InterPro" id="IPR045091">
    <property type="entry name" value="Mad2-like"/>
</dbReference>
<dbReference type="GO" id="GO:0007094">
    <property type="term" value="P:mitotic spindle assembly checkpoint signaling"/>
    <property type="evidence" value="ECO:0007669"/>
    <property type="project" value="TreeGrafter"/>
</dbReference>